<dbReference type="CDD" id="cd05233">
    <property type="entry name" value="SDR_c"/>
    <property type="match status" value="1"/>
</dbReference>
<dbReference type="InterPro" id="IPR036291">
    <property type="entry name" value="NAD(P)-bd_dom_sf"/>
</dbReference>
<feature type="domain" description="Ketoreductase" evidence="2">
    <location>
        <begin position="8"/>
        <end position="193"/>
    </location>
</feature>
<comment type="similarity">
    <text evidence="1">Belongs to the short-chain dehydrogenases/reductases (SDR) family.</text>
</comment>
<dbReference type="PRINTS" id="PR00081">
    <property type="entry name" value="GDHRDH"/>
</dbReference>
<dbReference type="AlphaFoldDB" id="A0A0J7XJ13"/>
<dbReference type="Gene3D" id="3.40.50.720">
    <property type="entry name" value="NAD(P)-binding Rossmann-like Domain"/>
    <property type="match status" value="1"/>
</dbReference>
<keyword evidence="4" id="KW-1185">Reference proteome</keyword>
<dbReference type="Proteomes" id="UP000052268">
    <property type="component" value="Unassembled WGS sequence"/>
</dbReference>
<dbReference type="OrthoDB" id="9793325at2"/>
<dbReference type="PANTHER" id="PTHR42879:SF2">
    <property type="entry name" value="3-OXOACYL-[ACYL-CARRIER-PROTEIN] REDUCTASE FABG"/>
    <property type="match status" value="1"/>
</dbReference>
<evidence type="ECO:0000256" key="1">
    <source>
        <dbReference type="ARBA" id="ARBA00006484"/>
    </source>
</evidence>
<dbReference type="Pfam" id="PF00106">
    <property type="entry name" value="adh_short"/>
    <property type="match status" value="1"/>
</dbReference>
<dbReference type="EMBL" id="JACU01000013">
    <property type="protein sequence ID" value="KMS51128.1"/>
    <property type="molecule type" value="Genomic_DNA"/>
</dbReference>
<dbReference type="SMART" id="SM00822">
    <property type="entry name" value="PKS_KR"/>
    <property type="match status" value="1"/>
</dbReference>
<comment type="caution">
    <text evidence="3">The sequence shown here is derived from an EMBL/GenBank/DDBJ whole genome shotgun (WGS) entry which is preliminary data.</text>
</comment>
<dbReference type="RefSeq" id="WP_059153434.1">
    <property type="nucleotide sequence ID" value="NZ_KQ130459.1"/>
</dbReference>
<evidence type="ECO:0000259" key="2">
    <source>
        <dbReference type="SMART" id="SM00822"/>
    </source>
</evidence>
<dbReference type="PATRIC" id="fig|1114963.3.peg.4655"/>
<proteinExistence type="inferred from homology"/>
<sequence length="265" mass="28096">MDLKLTGKTALVTGSTAGIGLAIAERLVGEGVDVVISGRNRHKLDEAAVKVAAKAAQGGKVRAVLADPATAEGAAALIAAVPDVDILVNNLGIYEAKPFTEISDEDWHRFFEVNVVSGARLARHYFPRMLARDWGRVIFIASESGLVIPGEMIHYGMTKTAQLAIARGLAEQTRGTGVTVNSVLPGPTRSEGIVEFIRSVVENKDAPEAEREKEFFTKLRPLSLIRRLIEADEIAAQVALLASPLGAVTNGASVRVEGGIIPTIA</sequence>
<dbReference type="PANTHER" id="PTHR42879">
    <property type="entry name" value="3-OXOACYL-(ACYL-CARRIER-PROTEIN) REDUCTASE"/>
    <property type="match status" value="1"/>
</dbReference>
<name>A0A0J7XJ13_9SPHN</name>
<evidence type="ECO:0000313" key="3">
    <source>
        <dbReference type="EMBL" id="KMS51128.1"/>
    </source>
</evidence>
<dbReference type="SUPFAM" id="SSF51735">
    <property type="entry name" value="NAD(P)-binding Rossmann-fold domains"/>
    <property type="match status" value="1"/>
</dbReference>
<dbReference type="InterPro" id="IPR050259">
    <property type="entry name" value="SDR"/>
</dbReference>
<organism evidence="3 4">
    <name type="scientific">Novosphingobium barchaimii LL02</name>
    <dbReference type="NCBI Taxonomy" id="1114963"/>
    <lineage>
        <taxon>Bacteria</taxon>
        <taxon>Pseudomonadati</taxon>
        <taxon>Pseudomonadota</taxon>
        <taxon>Alphaproteobacteria</taxon>
        <taxon>Sphingomonadales</taxon>
        <taxon>Sphingomonadaceae</taxon>
        <taxon>Novosphingobium</taxon>
    </lineage>
</organism>
<dbReference type="InterPro" id="IPR002347">
    <property type="entry name" value="SDR_fam"/>
</dbReference>
<evidence type="ECO:0000313" key="4">
    <source>
        <dbReference type="Proteomes" id="UP000052268"/>
    </source>
</evidence>
<protein>
    <submittedName>
        <fullName evidence="3">Oxidoreductase</fullName>
    </submittedName>
</protein>
<accession>A0A0J7XJ13</accession>
<reference evidence="3 4" key="1">
    <citation type="journal article" date="2015" name="G3 (Bethesda)">
        <title>Insights into Ongoing Evolution of the Hexachlorocyclohexane Catabolic Pathway from Comparative Genomics of Ten Sphingomonadaceae Strains.</title>
        <authorList>
            <person name="Pearce S.L."/>
            <person name="Oakeshott J.G."/>
            <person name="Pandey G."/>
        </authorList>
    </citation>
    <scope>NUCLEOTIDE SEQUENCE [LARGE SCALE GENOMIC DNA]</scope>
    <source>
        <strain evidence="3 4">LL02</strain>
    </source>
</reference>
<dbReference type="InterPro" id="IPR057326">
    <property type="entry name" value="KR_dom"/>
</dbReference>
<dbReference type="FunFam" id="3.40.50.720:FF:000084">
    <property type="entry name" value="Short-chain dehydrogenase reductase"/>
    <property type="match status" value="1"/>
</dbReference>
<gene>
    <name evidence="3" type="ORF">V474_05070</name>
</gene>